<dbReference type="InterPro" id="IPR014729">
    <property type="entry name" value="Rossmann-like_a/b/a_fold"/>
</dbReference>
<dbReference type="InterPro" id="IPR006015">
    <property type="entry name" value="Universal_stress_UspA"/>
</dbReference>
<dbReference type="RefSeq" id="WP_160906146.1">
    <property type="nucleotide sequence ID" value="NZ_WVHS01000002.1"/>
</dbReference>
<dbReference type="PRINTS" id="PR01438">
    <property type="entry name" value="UNVRSLSTRESS"/>
</dbReference>
<evidence type="ECO:0000259" key="2">
    <source>
        <dbReference type="Pfam" id="PF00582"/>
    </source>
</evidence>
<feature type="domain" description="UspA" evidence="2">
    <location>
        <begin position="8"/>
        <end position="152"/>
    </location>
</feature>
<gene>
    <name evidence="3" type="ORF">GS398_07460</name>
</gene>
<dbReference type="Gene3D" id="3.40.50.620">
    <property type="entry name" value="HUPs"/>
    <property type="match status" value="1"/>
</dbReference>
<evidence type="ECO:0000256" key="1">
    <source>
        <dbReference type="ARBA" id="ARBA00008791"/>
    </source>
</evidence>
<evidence type="ECO:0000313" key="3">
    <source>
        <dbReference type="EMBL" id="MXV15132.1"/>
    </source>
</evidence>
<organism evidence="3 4">
    <name type="scientific">Hufsiella ginkgonis</name>
    <dbReference type="NCBI Taxonomy" id="2695274"/>
    <lineage>
        <taxon>Bacteria</taxon>
        <taxon>Pseudomonadati</taxon>
        <taxon>Bacteroidota</taxon>
        <taxon>Sphingobacteriia</taxon>
        <taxon>Sphingobacteriales</taxon>
        <taxon>Sphingobacteriaceae</taxon>
        <taxon>Hufsiella</taxon>
    </lineage>
</organism>
<evidence type="ECO:0000313" key="4">
    <source>
        <dbReference type="Proteomes" id="UP000451233"/>
    </source>
</evidence>
<dbReference type="SUPFAM" id="SSF52402">
    <property type="entry name" value="Adenine nucleotide alpha hydrolases-like"/>
    <property type="match status" value="1"/>
</dbReference>
<dbReference type="CDD" id="cd00293">
    <property type="entry name" value="USP-like"/>
    <property type="match status" value="1"/>
</dbReference>
<accession>A0A7K1XVX7</accession>
<dbReference type="PANTHER" id="PTHR46268">
    <property type="entry name" value="STRESS RESPONSE PROTEIN NHAX"/>
    <property type="match status" value="1"/>
</dbReference>
<dbReference type="PANTHER" id="PTHR46268:SF6">
    <property type="entry name" value="UNIVERSAL STRESS PROTEIN UP12"/>
    <property type="match status" value="1"/>
</dbReference>
<comment type="caution">
    <text evidence="3">The sequence shown here is derived from an EMBL/GenBank/DDBJ whole genome shotgun (WGS) entry which is preliminary data.</text>
</comment>
<dbReference type="AlphaFoldDB" id="A0A7K1XVX7"/>
<keyword evidence="4" id="KW-1185">Reference proteome</keyword>
<name>A0A7K1XVX7_9SPHI</name>
<reference evidence="3 4" key="1">
    <citation type="submission" date="2019-11" db="EMBL/GenBank/DDBJ databases">
        <title>Pedobacter sp. HMF7056 Genome sequencing and assembly.</title>
        <authorList>
            <person name="Kang H."/>
            <person name="Kim H."/>
            <person name="Joh K."/>
        </authorList>
    </citation>
    <scope>NUCLEOTIDE SEQUENCE [LARGE SCALE GENOMIC DNA]</scope>
    <source>
        <strain evidence="3 4">HMF7056</strain>
    </source>
</reference>
<dbReference type="Pfam" id="PF00582">
    <property type="entry name" value="Usp"/>
    <property type="match status" value="1"/>
</dbReference>
<proteinExistence type="inferred from homology"/>
<dbReference type="InterPro" id="IPR006016">
    <property type="entry name" value="UspA"/>
</dbReference>
<sequence length="155" mass="16824">METNLQINRILIAVEDSPYSDKASAYGVMLAGKMKSEVALVHVSDVAIATSYVGDPLIAEPQLLIPDMMEIQEQAGKKLLDRISDHFSSETTIFTFNKVGNPTDEILATAEEWRADLIILGTHGRTGLDHFITGSVAEGVCRKAKCAVLVVPNPK</sequence>
<comment type="similarity">
    <text evidence="1">Belongs to the universal stress protein A family.</text>
</comment>
<dbReference type="EMBL" id="WVHS01000002">
    <property type="protein sequence ID" value="MXV15132.1"/>
    <property type="molecule type" value="Genomic_DNA"/>
</dbReference>
<protein>
    <submittedName>
        <fullName evidence="3">Universal stress protein</fullName>
    </submittedName>
</protein>
<dbReference type="Proteomes" id="UP000451233">
    <property type="component" value="Unassembled WGS sequence"/>
</dbReference>